<sequence>MDPRAESPEAHGLLDSTRDLEPPQQCSDEGDDEDREEVHEAKRVEISLSADGGEEEEGIQAEPEQEAAAAAAQGKEAGDGAGEGEEKDDGAVGAGAPANREAGGDGGREAGEQGPEEQPPQAAVECPQPGARRQPGRRATFTPVQLRELEGVFRHTPYPELWLRQELARRMGVTEARVQVWFKNRRAKWRRWQRALMFRVMPPRGPGPPRRHWLGQTQKYHPDSDSGWHADAFAAAAAGAASAAGVSLSSCVLAASALASSTFPSLWLLSCGMACSLTIRGPFVAHIF</sequence>
<dbReference type="InterPro" id="IPR050649">
    <property type="entry name" value="Paired_Homeobox_TFs"/>
</dbReference>
<evidence type="ECO:0000259" key="8">
    <source>
        <dbReference type="PROSITE" id="PS50071"/>
    </source>
</evidence>
<dbReference type="PRINTS" id="PR00031">
    <property type="entry name" value="HTHREPRESSR"/>
</dbReference>
<evidence type="ECO:0000313" key="9">
    <source>
        <dbReference type="Ensembl" id="ENSEASP00005010876.2"/>
    </source>
</evidence>
<dbReference type="SMART" id="SM00389">
    <property type="entry name" value="HOX"/>
    <property type="match status" value="1"/>
</dbReference>
<dbReference type="GO" id="GO:0000977">
    <property type="term" value="F:RNA polymerase II transcription regulatory region sequence-specific DNA binding"/>
    <property type="evidence" value="ECO:0007669"/>
    <property type="project" value="TreeGrafter"/>
</dbReference>
<evidence type="ECO:0000256" key="7">
    <source>
        <dbReference type="SAM" id="MobiDB-lite"/>
    </source>
</evidence>
<gene>
    <name evidence="9" type="primary">LOC106828134</name>
</gene>
<keyword evidence="10" id="KW-1185">Reference proteome</keyword>
<reference evidence="9" key="3">
    <citation type="submission" date="2025-09" db="UniProtKB">
        <authorList>
            <consortium name="Ensembl"/>
        </authorList>
    </citation>
    <scope>IDENTIFICATION</scope>
</reference>
<dbReference type="InterPro" id="IPR001356">
    <property type="entry name" value="HD"/>
</dbReference>
<evidence type="ECO:0000313" key="10">
    <source>
        <dbReference type="Proteomes" id="UP000694387"/>
    </source>
</evidence>
<evidence type="ECO:0000256" key="2">
    <source>
        <dbReference type="ARBA" id="ARBA00023125"/>
    </source>
</evidence>
<feature type="DNA-binding region" description="Homeobox" evidence="5">
    <location>
        <begin position="134"/>
        <end position="193"/>
    </location>
</feature>
<dbReference type="GO" id="GO:0005634">
    <property type="term" value="C:nucleus"/>
    <property type="evidence" value="ECO:0007669"/>
    <property type="project" value="UniProtKB-SubCell"/>
</dbReference>
<protein>
    <recommendedName>
        <fullName evidence="8">Homeobox domain-containing protein</fullName>
    </recommendedName>
</protein>
<keyword evidence="3 5" id="KW-0371">Homeobox</keyword>
<evidence type="ECO:0000256" key="6">
    <source>
        <dbReference type="RuleBase" id="RU000682"/>
    </source>
</evidence>
<reference evidence="9 10" key="1">
    <citation type="journal article" date="2020" name="Nat. Commun.">
        <title>Donkey genomes provide new insights into domestication and selection for coat color.</title>
        <authorList>
            <person name="Wang"/>
            <person name="C."/>
            <person name="Li"/>
            <person name="H."/>
            <person name="Guo"/>
            <person name="Y."/>
            <person name="Huang"/>
            <person name="J."/>
            <person name="Sun"/>
            <person name="Y."/>
            <person name="Min"/>
            <person name="J."/>
            <person name="Wang"/>
            <person name="J."/>
            <person name="Fang"/>
            <person name="X."/>
            <person name="Zhao"/>
            <person name="Z."/>
            <person name="Wang"/>
            <person name="S."/>
            <person name="Zhang"/>
            <person name="Y."/>
            <person name="Liu"/>
            <person name="Q."/>
            <person name="Jiang"/>
            <person name="Q."/>
            <person name="Wang"/>
            <person name="X."/>
            <person name="Guo"/>
            <person name="Y."/>
            <person name="Yang"/>
            <person name="C."/>
            <person name="Wang"/>
            <person name="Y."/>
            <person name="Tian"/>
            <person name="F."/>
            <person name="Zhuang"/>
            <person name="G."/>
            <person name="Fan"/>
            <person name="Y."/>
            <person name="Gao"/>
            <person name="Q."/>
            <person name="Li"/>
            <person name="Y."/>
            <person name="Ju"/>
            <person name="Z."/>
            <person name="Li"/>
            <person name="J."/>
            <person name="Li"/>
            <person name="R."/>
            <person name="Hou"/>
            <person name="M."/>
            <person name="Yang"/>
            <person name="G."/>
            <person name="Liu"/>
            <person name="G."/>
            <person name="Liu"/>
            <person name="W."/>
            <person name="Guo"/>
            <person name="J."/>
            <person name="Pan"/>
            <person name="S."/>
            <person name="Fan"/>
            <person name="G."/>
            <person name="Zhang"/>
            <person name="W."/>
            <person name="Zhang"/>
            <person name="R."/>
            <person name="Yu"/>
            <person name="J."/>
            <person name="Zhang"/>
            <person name="X."/>
            <person name="Yin"/>
            <person name="Q."/>
            <person name="Ji"/>
            <person name="C."/>
            <person name="Jin"/>
            <person name="Y."/>
            <person name="Yue"/>
            <person name="G."/>
            <person name="Liu"/>
            <person name="M."/>
            <person name="Xu"/>
            <person name="J."/>
            <person name="Liu"/>
            <person name="S."/>
            <person name="Jordana"/>
            <person name="J."/>
            <person name="Noce"/>
            <person name="A."/>
            <person name="Amills"/>
            <person name="M."/>
            <person name="Wu"/>
            <person name="D.D."/>
            <person name="Li"/>
            <person name="S."/>
            <person name="Zhou"/>
            <person name="X. and Zhong"/>
            <person name="J."/>
        </authorList>
    </citation>
    <scope>NUCLEOTIDE SEQUENCE [LARGE SCALE GENOMIC DNA]</scope>
</reference>
<name>A0A8C4LHP8_EQUAS</name>
<dbReference type="InterPro" id="IPR017970">
    <property type="entry name" value="Homeobox_CS"/>
</dbReference>
<dbReference type="PANTHER" id="PTHR24329:SF575">
    <property type="entry name" value="ARISTALESS RELATED HOMEOBOX"/>
    <property type="match status" value="1"/>
</dbReference>
<comment type="subcellular location">
    <subcellularLocation>
        <location evidence="1 5 6">Nucleus</location>
    </subcellularLocation>
</comment>
<organism evidence="9 10">
    <name type="scientific">Equus asinus</name>
    <name type="common">Donkey</name>
    <name type="synonym">Equus africanus asinus</name>
    <dbReference type="NCBI Taxonomy" id="9793"/>
    <lineage>
        <taxon>Eukaryota</taxon>
        <taxon>Metazoa</taxon>
        <taxon>Chordata</taxon>
        <taxon>Craniata</taxon>
        <taxon>Vertebrata</taxon>
        <taxon>Euteleostomi</taxon>
        <taxon>Mammalia</taxon>
        <taxon>Eutheria</taxon>
        <taxon>Laurasiatheria</taxon>
        <taxon>Perissodactyla</taxon>
        <taxon>Equidae</taxon>
        <taxon>Equus</taxon>
    </lineage>
</organism>
<dbReference type="GO" id="GO:0000981">
    <property type="term" value="F:DNA-binding transcription factor activity, RNA polymerase II-specific"/>
    <property type="evidence" value="ECO:0007669"/>
    <property type="project" value="InterPro"/>
</dbReference>
<dbReference type="Gene3D" id="1.10.10.60">
    <property type="entry name" value="Homeodomain-like"/>
    <property type="match status" value="1"/>
</dbReference>
<dbReference type="AlphaFoldDB" id="A0A8C4LHP8"/>
<dbReference type="Proteomes" id="UP000694387">
    <property type="component" value="Chromosome X"/>
</dbReference>
<feature type="compositionally biased region" description="Basic and acidic residues" evidence="7">
    <location>
        <begin position="36"/>
        <end position="45"/>
    </location>
</feature>
<dbReference type="FunFam" id="1.10.10.60:FF:000679">
    <property type="entry name" value="Homeobox protein aristaless"/>
    <property type="match status" value="1"/>
</dbReference>
<proteinExistence type="predicted"/>
<feature type="compositionally biased region" description="Low complexity" evidence="7">
    <location>
        <begin position="66"/>
        <end position="75"/>
    </location>
</feature>
<dbReference type="PROSITE" id="PS50071">
    <property type="entry name" value="HOMEOBOX_2"/>
    <property type="match status" value="1"/>
</dbReference>
<accession>A0A8C4LHP8</accession>
<feature type="compositionally biased region" description="Low complexity" evidence="7">
    <location>
        <begin position="119"/>
        <end position="138"/>
    </location>
</feature>
<reference evidence="9" key="2">
    <citation type="submission" date="2025-08" db="UniProtKB">
        <authorList>
            <consortium name="Ensembl"/>
        </authorList>
    </citation>
    <scope>IDENTIFICATION</scope>
</reference>
<dbReference type="SUPFAM" id="SSF46689">
    <property type="entry name" value="Homeodomain-like"/>
    <property type="match status" value="1"/>
</dbReference>
<feature type="domain" description="Homeobox" evidence="8">
    <location>
        <begin position="132"/>
        <end position="192"/>
    </location>
</feature>
<keyword evidence="2 5" id="KW-0238">DNA-binding</keyword>
<dbReference type="PANTHER" id="PTHR24329">
    <property type="entry name" value="HOMEOBOX PROTEIN ARISTALESS"/>
    <property type="match status" value="1"/>
</dbReference>
<dbReference type="InterPro" id="IPR000047">
    <property type="entry name" value="HTH_motif"/>
</dbReference>
<evidence type="ECO:0000256" key="3">
    <source>
        <dbReference type="ARBA" id="ARBA00023155"/>
    </source>
</evidence>
<dbReference type="Pfam" id="PF00046">
    <property type="entry name" value="Homeodomain"/>
    <property type="match status" value="1"/>
</dbReference>
<evidence type="ECO:0000256" key="1">
    <source>
        <dbReference type="ARBA" id="ARBA00004123"/>
    </source>
</evidence>
<evidence type="ECO:0000256" key="5">
    <source>
        <dbReference type="PROSITE-ProRule" id="PRU00108"/>
    </source>
</evidence>
<feature type="compositionally biased region" description="Acidic residues" evidence="7">
    <location>
        <begin position="52"/>
        <end position="65"/>
    </location>
</feature>
<evidence type="ECO:0000256" key="4">
    <source>
        <dbReference type="ARBA" id="ARBA00023242"/>
    </source>
</evidence>
<dbReference type="Ensembl" id="ENSEAST00005011826.2">
    <property type="protein sequence ID" value="ENSEASP00005010876.2"/>
    <property type="gene ID" value="ENSEASG00005007672.2"/>
</dbReference>
<feature type="compositionally biased region" description="Basic and acidic residues" evidence="7">
    <location>
        <begin position="102"/>
        <end position="111"/>
    </location>
</feature>
<dbReference type="GeneTree" id="ENSGT00940000163385"/>
<keyword evidence="4 5" id="KW-0539">Nucleus</keyword>
<dbReference type="InterPro" id="IPR009057">
    <property type="entry name" value="Homeodomain-like_sf"/>
</dbReference>
<feature type="region of interest" description="Disordered" evidence="7">
    <location>
        <begin position="1"/>
        <end position="138"/>
    </location>
</feature>
<dbReference type="PROSITE" id="PS00027">
    <property type="entry name" value="HOMEOBOX_1"/>
    <property type="match status" value="1"/>
</dbReference>
<dbReference type="CDD" id="cd00086">
    <property type="entry name" value="homeodomain"/>
    <property type="match status" value="1"/>
</dbReference>